<feature type="transmembrane region" description="Helical" evidence="7">
    <location>
        <begin position="281"/>
        <end position="299"/>
    </location>
</feature>
<evidence type="ECO:0000256" key="3">
    <source>
        <dbReference type="ARBA" id="ARBA00022475"/>
    </source>
</evidence>
<comment type="subcellular location">
    <subcellularLocation>
        <location evidence="1">Cell membrane</location>
        <topology evidence="1">Multi-pass membrane protein</topology>
    </subcellularLocation>
</comment>
<dbReference type="Proteomes" id="UP001519332">
    <property type="component" value="Unassembled WGS sequence"/>
</dbReference>
<evidence type="ECO:0000256" key="7">
    <source>
        <dbReference type="SAM" id="Phobius"/>
    </source>
</evidence>
<proteinExistence type="predicted"/>
<evidence type="ECO:0000256" key="5">
    <source>
        <dbReference type="ARBA" id="ARBA00022989"/>
    </source>
</evidence>
<dbReference type="InterPro" id="IPR036259">
    <property type="entry name" value="MFS_trans_sf"/>
</dbReference>
<evidence type="ECO:0000313" key="9">
    <source>
        <dbReference type="Proteomes" id="UP001519332"/>
    </source>
</evidence>
<evidence type="ECO:0000256" key="1">
    <source>
        <dbReference type="ARBA" id="ARBA00004651"/>
    </source>
</evidence>
<sequence>MIIALLRQRDFGLLFFGQTASMAGDAPAALATAFAVLEIGGSPTALGVVLAARYLPLAALLLLGGVLADRFPRRGLMIASDVVRASTQAVLAAMLFVGDAELWLFIVVQIVYGGAEALFRPALAGHLPHIVPRESLREANALVAMSANLLRITGPGLGAVAISALGPGAVLAMDAVTFGVSALLLAAMRHRPEAARTVPERLLPALRTGWREVRSRTWLWASILNFTVFGAVTVPAMLVLGPEVARLELGGADGWAVIMATYAAGALAGSVIAMRVPVARPAAACAVLLVVAAARPAVLLSGLGLAVLGVYSLLSGAAVAMTYVYWRTVLQQRVPATALSRVSSIDDFGTMLLTPVGYLGAGPLAAAVGMHGAMVLLAAVPVAASLVTFAVPGVRAVRAAEEQSPMSSGVTTPAATSRAPSR</sequence>
<protein>
    <submittedName>
        <fullName evidence="8">MFS family permease</fullName>
    </submittedName>
</protein>
<gene>
    <name evidence="8" type="ORF">JOF56_010021</name>
</gene>
<comment type="caution">
    <text evidence="8">The sequence shown here is derived from an EMBL/GenBank/DDBJ whole genome shotgun (WGS) entry which is preliminary data.</text>
</comment>
<keyword evidence="2" id="KW-0813">Transport</keyword>
<dbReference type="PANTHER" id="PTHR23513:SF11">
    <property type="entry name" value="STAPHYLOFERRIN A TRANSPORTER"/>
    <property type="match status" value="1"/>
</dbReference>
<keyword evidence="5 7" id="KW-1133">Transmembrane helix</keyword>
<feature type="transmembrane region" description="Helical" evidence="7">
    <location>
        <begin position="374"/>
        <end position="397"/>
    </location>
</feature>
<keyword evidence="3" id="KW-1003">Cell membrane</keyword>
<feature type="transmembrane region" description="Helical" evidence="7">
    <location>
        <begin position="217"/>
        <end position="242"/>
    </location>
</feature>
<dbReference type="PANTHER" id="PTHR23513">
    <property type="entry name" value="INTEGRAL MEMBRANE EFFLUX PROTEIN-RELATED"/>
    <property type="match status" value="1"/>
</dbReference>
<dbReference type="Gene3D" id="1.20.1250.20">
    <property type="entry name" value="MFS general substrate transporter like domains"/>
    <property type="match status" value="1"/>
</dbReference>
<feature type="transmembrane region" description="Helical" evidence="7">
    <location>
        <begin position="47"/>
        <end position="68"/>
    </location>
</feature>
<evidence type="ECO:0000256" key="4">
    <source>
        <dbReference type="ARBA" id="ARBA00022692"/>
    </source>
</evidence>
<organism evidence="8 9">
    <name type="scientific">Kibdelosporangium banguiense</name>
    <dbReference type="NCBI Taxonomy" id="1365924"/>
    <lineage>
        <taxon>Bacteria</taxon>
        <taxon>Bacillati</taxon>
        <taxon>Actinomycetota</taxon>
        <taxon>Actinomycetes</taxon>
        <taxon>Pseudonocardiales</taxon>
        <taxon>Pseudonocardiaceae</taxon>
        <taxon>Kibdelosporangium</taxon>
    </lineage>
</organism>
<dbReference type="CDD" id="cd06173">
    <property type="entry name" value="MFS_MefA_like"/>
    <property type="match status" value="1"/>
</dbReference>
<dbReference type="SUPFAM" id="SSF103473">
    <property type="entry name" value="MFS general substrate transporter"/>
    <property type="match status" value="1"/>
</dbReference>
<feature type="transmembrane region" description="Helical" evidence="7">
    <location>
        <begin position="159"/>
        <end position="186"/>
    </location>
</feature>
<evidence type="ECO:0000313" key="8">
    <source>
        <dbReference type="EMBL" id="MBP2329636.1"/>
    </source>
</evidence>
<keyword evidence="4 7" id="KW-0812">Transmembrane</keyword>
<dbReference type="RefSeq" id="WP_209646363.1">
    <property type="nucleotide sequence ID" value="NZ_JAGINW010000001.1"/>
</dbReference>
<feature type="transmembrane region" description="Helical" evidence="7">
    <location>
        <begin position="305"/>
        <end position="326"/>
    </location>
</feature>
<accession>A0ABS4U0E0</accession>
<evidence type="ECO:0000256" key="2">
    <source>
        <dbReference type="ARBA" id="ARBA00022448"/>
    </source>
</evidence>
<reference evidence="8 9" key="1">
    <citation type="submission" date="2021-03" db="EMBL/GenBank/DDBJ databases">
        <title>Sequencing the genomes of 1000 actinobacteria strains.</title>
        <authorList>
            <person name="Klenk H.-P."/>
        </authorList>
    </citation>
    <scope>NUCLEOTIDE SEQUENCE [LARGE SCALE GENOMIC DNA]</scope>
    <source>
        <strain evidence="8 9">DSM 46670</strain>
    </source>
</reference>
<dbReference type="InterPro" id="IPR010290">
    <property type="entry name" value="TM_effector"/>
</dbReference>
<keyword evidence="9" id="KW-1185">Reference proteome</keyword>
<feature type="transmembrane region" description="Helical" evidence="7">
    <location>
        <begin position="347"/>
        <end position="368"/>
    </location>
</feature>
<dbReference type="Pfam" id="PF05977">
    <property type="entry name" value="MFS_3"/>
    <property type="match status" value="1"/>
</dbReference>
<dbReference type="EMBL" id="JAGINW010000001">
    <property type="protein sequence ID" value="MBP2329636.1"/>
    <property type="molecule type" value="Genomic_DNA"/>
</dbReference>
<evidence type="ECO:0000256" key="6">
    <source>
        <dbReference type="ARBA" id="ARBA00023136"/>
    </source>
</evidence>
<feature type="transmembrane region" description="Helical" evidence="7">
    <location>
        <begin position="89"/>
        <end position="112"/>
    </location>
</feature>
<keyword evidence="6 7" id="KW-0472">Membrane</keyword>
<name>A0ABS4U0E0_9PSEU</name>
<feature type="transmembrane region" description="Helical" evidence="7">
    <location>
        <begin position="254"/>
        <end position="274"/>
    </location>
</feature>